<reference evidence="1 2" key="1">
    <citation type="journal article" date="2022" name="DNA Res.">
        <title>Chromosomal-level genome assembly of the orchid tree Bauhinia variegata (Leguminosae; Cercidoideae) supports the allotetraploid origin hypothesis of Bauhinia.</title>
        <authorList>
            <person name="Zhong Y."/>
            <person name="Chen Y."/>
            <person name="Zheng D."/>
            <person name="Pang J."/>
            <person name="Liu Y."/>
            <person name="Luo S."/>
            <person name="Meng S."/>
            <person name="Qian L."/>
            <person name="Wei D."/>
            <person name="Dai S."/>
            <person name="Zhou R."/>
        </authorList>
    </citation>
    <scope>NUCLEOTIDE SEQUENCE [LARGE SCALE GENOMIC DNA]</scope>
    <source>
        <strain evidence="1">BV-YZ2020</strain>
    </source>
</reference>
<dbReference type="Proteomes" id="UP000828941">
    <property type="component" value="Chromosome 11"/>
</dbReference>
<accession>A0ACB9LX63</accession>
<gene>
    <name evidence="1" type="ORF">L6164_028300</name>
</gene>
<proteinExistence type="predicted"/>
<dbReference type="EMBL" id="CM039436">
    <property type="protein sequence ID" value="KAI4315500.1"/>
    <property type="molecule type" value="Genomic_DNA"/>
</dbReference>
<evidence type="ECO:0000313" key="2">
    <source>
        <dbReference type="Proteomes" id="UP000828941"/>
    </source>
</evidence>
<sequence>MSEANPATSPILLNLTFFSNKAVFRSIRRRYSPGHSGFPAFNYNDSRNRAVVDSQNFLVRLQWQPQTFDLHRMLLLSSAISSEES</sequence>
<protein>
    <submittedName>
        <fullName evidence="1">Uncharacterized protein</fullName>
    </submittedName>
</protein>
<evidence type="ECO:0000313" key="1">
    <source>
        <dbReference type="EMBL" id="KAI4315500.1"/>
    </source>
</evidence>
<organism evidence="1 2">
    <name type="scientific">Bauhinia variegata</name>
    <name type="common">Purple orchid tree</name>
    <name type="synonym">Phanera variegata</name>
    <dbReference type="NCBI Taxonomy" id="167791"/>
    <lineage>
        <taxon>Eukaryota</taxon>
        <taxon>Viridiplantae</taxon>
        <taxon>Streptophyta</taxon>
        <taxon>Embryophyta</taxon>
        <taxon>Tracheophyta</taxon>
        <taxon>Spermatophyta</taxon>
        <taxon>Magnoliopsida</taxon>
        <taxon>eudicotyledons</taxon>
        <taxon>Gunneridae</taxon>
        <taxon>Pentapetalae</taxon>
        <taxon>rosids</taxon>
        <taxon>fabids</taxon>
        <taxon>Fabales</taxon>
        <taxon>Fabaceae</taxon>
        <taxon>Cercidoideae</taxon>
        <taxon>Cercideae</taxon>
        <taxon>Bauhiniinae</taxon>
        <taxon>Bauhinia</taxon>
    </lineage>
</organism>
<name>A0ACB9LX63_BAUVA</name>
<comment type="caution">
    <text evidence="1">The sequence shown here is derived from an EMBL/GenBank/DDBJ whole genome shotgun (WGS) entry which is preliminary data.</text>
</comment>
<keyword evidence="2" id="KW-1185">Reference proteome</keyword>